<dbReference type="GO" id="GO:0005737">
    <property type="term" value="C:cytoplasm"/>
    <property type="evidence" value="ECO:0007669"/>
    <property type="project" value="TreeGrafter"/>
</dbReference>
<feature type="domain" description="GST N-terminal" evidence="5">
    <location>
        <begin position="1"/>
        <end position="81"/>
    </location>
</feature>
<dbReference type="InterPro" id="IPR036249">
    <property type="entry name" value="Thioredoxin-like_sf"/>
</dbReference>
<dbReference type="InterPro" id="IPR004045">
    <property type="entry name" value="Glutathione_S-Trfase_N"/>
</dbReference>
<keyword evidence="2" id="KW-0808">Transferase</keyword>
<dbReference type="InterPro" id="IPR036282">
    <property type="entry name" value="Glutathione-S-Trfase_C_sf"/>
</dbReference>
<reference evidence="7 8" key="1">
    <citation type="submission" date="2014-04" db="EMBL/GenBank/DDBJ databases">
        <authorList>
            <consortium name="DOE Joint Genome Institute"/>
            <person name="Kuo A."/>
            <person name="Gay G."/>
            <person name="Dore J."/>
            <person name="Kohler A."/>
            <person name="Nagy L.G."/>
            <person name="Floudas D."/>
            <person name="Copeland A."/>
            <person name="Barry K.W."/>
            <person name="Cichocki N."/>
            <person name="Veneault-Fourrey C."/>
            <person name="LaButti K."/>
            <person name="Lindquist E.A."/>
            <person name="Lipzen A."/>
            <person name="Lundell T."/>
            <person name="Morin E."/>
            <person name="Murat C."/>
            <person name="Sun H."/>
            <person name="Tunlid A."/>
            <person name="Henrissat B."/>
            <person name="Grigoriev I.V."/>
            <person name="Hibbett D.S."/>
            <person name="Martin F."/>
            <person name="Nordberg H.P."/>
            <person name="Cantor M.N."/>
            <person name="Hua S.X."/>
        </authorList>
    </citation>
    <scope>NUCLEOTIDE SEQUENCE [LARGE SCALE GENOMIC DNA]</scope>
    <source>
        <strain evidence="8">h7</strain>
    </source>
</reference>
<dbReference type="STRING" id="686832.A0A0C3BZ03"/>
<dbReference type="EMBL" id="KN831803">
    <property type="protein sequence ID" value="KIM36666.1"/>
    <property type="molecule type" value="Genomic_DNA"/>
</dbReference>
<gene>
    <name evidence="7" type="ORF">M413DRAFT_449010</name>
</gene>
<keyword evidence="8" id="KW-1185">Reference proteome</keyword>
<evidence type="ECO:0000256" key="4">
    <source>
        <dbReference type="RuleBase" id="RU003494"/>
    </source>
</evidence>
<sequence>MVLKVYGDWVQSVQRVICVLIEKGVPYEMVPISMAKGEHKSPQYLEKQPFGQLPYIDDDGFVLYESRAICHYIALKYPDQGTPLLPTDLKENALFHQAASLEATHFDGPAVAAVVERFYKPRYFHLETNEELYEKAIADLSKELDVYDHILGKQKYLAGEKITLADIYHLPYGTLIGEIGSDIIATRPNVNRWFKELASRDSWKTVIQETNKAWGV</sequence>
<dbReference type="PANTHER" id="PTHR43900:SF3">
    <property type="entry name" value="GLUTATHIONE S-TRANSFERASE RHO"/>
    <property type="match status" value="1"/>
</dbReference>
<dbReference type="FunFam" id="3.40.30.10:FF:000016">
    <property type="entry name" value="Glutathione S-transferase F2"/>
    <property type="match status" value="1"/>
</dbReference>
<dbReference type="GO" id="GO:0006749">
    <property type="term" value="P:glutathione metabolic process"/>
    <property type="evidence" value="ECO:0007669"/>
    <property type="project" value="TreeGrafter"/>
</dbReference>
<dbReference type="InterPro" id="IPR010987">
    <property type="entry name" value="Glutathione-S-Trfase_C-like"/>
</dbReference>
<reference evidence="8" key="2">
    <citation type="submission" date="2015-01" db="EMBL/GenBank/DDBJ databases">
        <title>Evolutionary Origins and Diversification of the Mycorrhizal Mutualists.</title>
        <authorList>
            <consortium name="DOE Joint Genome Institute"/>
            <consortium name="Mycorrhizal Genomics Consortium"/>
            <person name="Kohler A."/>
            <person name="Kuo A."/>
            <person name="Nagy L.G."/>
            <person name="Floudas D."/>
            <person name="Copeland A."/>
            <person name="Barry K.W."/>
            <person name="Cichocki N."/>
            <person name="Veneault-Fourrey C."/>
            <person name="LaButti K."/>
            <person name="Lindquist E.A."/>
            <person name="Lipzen A."/>
            <person name="Lundell T."/>
            <person name="Morin E."/>
            <person name="Murat C."/>
            <person name="Riley R."/>
            <person name="Ohm R."/>
            <person name="Sun H."/>
            <person name="Tunlid A."/>
            <person name="Henrissat B."/>
            <person name="Grigoriev I.V."/>
            <person name="Hibbett D.S."/>
            <person name="Martin F."/>
        </authorList>
    </citation>
    <scope>NUCLEOTIDE SEQUENCE [LARGE SCALE GENOMIC DNA]</scope>
    <source>
        <strain evidence="8">h7</strain>
    </source>
</reference>
<dbReference type="PROSITE" id="PS50405">
    <property type="entry name" value="GST_CTER"/>
    <property type="match status" value="1"/>
</dbReference>
<dbReference type="OrthoDB" id="249703at2759"/>
<dbReference type="Proteomes" id="UP000053424">
    <property type="component" value="Unassembled WGS sequence"/>
</dbReference>
<dbReference type="PANTHER" id="PTHR43900">
    <property type="entry name" value="GLUTATHIONE S-TRANSFERASE RHO"/>
    <property type="match status" value="1"/>
</dbReference>
<feature type="domain" description="GST C-terminal" evidence="6">
    <location>
        <begin position="88"/>
        <end position="216"/>
    </location>
</feature>
<dbReference type="GO" id="GO:0004364">
    <property type="term" value="F:glutathione transferase activity"/>
    <property type="evidence" value="ECO:0007669"/>
    <property type="project" value="UniProtKB-EC"/>
</dbReference>
<dbReference type="PROSITE" id="PS50404">
    <property type="entry name" value="GST_NTER"/>
    <property type="match status" value="1"/>
</dbReference>
<dbReference type="Pfam" id="PF02798">
    <property type="entry name" value="GST_N"/>
    <property type="match status" value="1"/>
</dbReference>
<dbReference type="InterPro" id="IPR040079">
    <property type="entry name" value="Glutathione_S-Trfase"/>
</dbReference>
<accession>A0A0C3BZ03</accession>
<dbReference type="SFLD" id="SFLDS00019">
    <property type="entry name" value="Glutathione_Transferase_(cytos"/>
    <property type="match status" value="1"/>
</dbReference>
<evidence type="ECO:0000313" key="7">
    <source>
        <dbReference type="EMBL" id="KIM36666.1"/>
    </source>
</evidence>
<dbReference type="HOGENOM" id="CLU_011226_5_1_1"/>
<dbReference type="AlphaFoldDB" id="A0A0C3BZ03"/>
<proteinExistence type="inferred from homology"/>
<evidence type="ECO:0000256" key="2">
    <source>
        <dbReference type="ARBA" id="ARBA00022679"/>
    </source>
</evidence>
<dbReference type="Gene3D" id="3.40.30.10">
    <property type="entry name" value="Glutaredoxin"/>
    <property type="match status" value="1"/>
</dbReference>
<dbReference type="SFLD" id="SFLDG00358">
    <property type="entry name" value="Main_(cytGST)"/>
    <property type="match status" value="1"/>
</dbReference>
<evidence type="ECO:0000313" key="8">
    <source>
        <dbReference type="Proteomes" id="UP000053424"/>
    </source>
</evidence>
<dbReference type="Gene3D" id="1.20.1050.10">
    <property type="match status" value="1"/>
</dbReference>
<dbReference type="CDD" id="cd03053">
    <property type="entry name" value="GST_N_Phi"/>
    <property type="match status" value="1"/>
</dbReference>
<comment type="catalytic activity">
    <reaction evidence="3">
        <text>RX + glutathione = an S-substituted glutathione + a halide anion + H(+)</text>
        <dbReference type="Rhea" id="RHEA:16437"/>
        <dbReference type="ChEBI" id="CHEBI:15378"/>
        <dbReference type="ChEBI" id="CHEBI:16042"/>
        <dbReference type="ChEBI" id="CHEBI:17792"/>
        <dbReference type="ChEBI" id="CHEBI:57925"/>
        <dbReference type="ChEBI" id="CHEBI:90779"/>
        <dbReference type="EC" id="2.5.1.18"/>
    </reaction>
</comment>
<evidence type="ECO:0000259" key="5">
    <source>
        <dbReference type="PROSITE" id="PS50404"/>
    </source>
</evidence>
<dbReference type="GO" id="GO:0043295">
    <property type="term" value="F:glutathione binding"/>
    <property type="evidence" value="ECO:0007669"/>
    <property type="project" value="TreeGrafter"/>
</dbReference>
<dbReference type="SUPFAM" id="SSF47616">
    <property type="entry name" value="GST C-terminal domain-like"/>
    <property type="match status" value="1"/>
</dbReference>
<organism evidence="7 8">
    <name type="scientific">Hebeloma cylindrosporum</name>
    <dbReference type="NCBI Taxonomy" id="76867"/>
    <lineage>
        <taxon>Eukaryota</taxon>
        <taxon>Fungi</taxon>
        <taxon>Dikarya</taxon>
        <taxon>Basidiomycota</taxon>
        <taxon>Agaricomycotina</taxon>
        <taxon>Agaricomycetes</taxon>
        <taxon>Agaricomycetidae</taxon>
        <taxon>Agaricales</taxon>
        <taxon>Agaricineae</taxon>
        <taxon>Hymenogastraceae</taxon>
        <taxon>Hebeloma</taxon>
    </lineage>
</organism>
<dbReference type="EC" id="2.5.1.18" evidence="1"/>
<name>A0A0C3BZ03_HEBCY</name>
<evidence type="ECO:0000256" key="1">
    <source>
        <dbReference type="ARBA" id="ARBA00012452"/>
    </source>
</evidence>
<comment type="similarity">
    <text evidence="4">Belongs to the GST superfamily.</text>
</comment>
<evidence type="ECO:0000259" key="6">
    <source>
        <dbReference type="PROSITE" id="PS50405"/>
    </source>
</evidence>
<dbReference type="SUPFAM" id="SSF52833">
    <property type="entry name" value="Thioredoxin-like"/>
    <property type="match status" value="1"/>
</dbReference>
<dbReference type="Pfam" id="PF00043">
    <property type="entry name" value="GST_C"/>
    <property type="match status" value="1"/>
</dbReference>
<evidence type="ECO:0000256" key="3">
    <source>
        <dbReference type="ARBA" id="ARBA00047960"/>
    </source>
</evidence>
<dbReference type="InterPro" id="IPR004046">
    <property type="entry name" value="GST_C"/>
</dbReference>
<protein>
    <recommendedName>
        <fullName evidence="1">glutathione transferase</fullName>
        <ecNumber evidence="1">2.5.1.18</ecNumber>
    </recommendedName>
</protein>